<dbReference type="AlphaFoldDB" id="A0A392REK5"/>
<feature type="non-terminal residue" evidence="1">
    <location>
        <position position="1"/>
    </location>
</feature>
<accession>A0A392REK5</accession>
<protein>
    <submittedName>
        <fullName evidence="1">Uncharacterized protein</fullName>
    </submittedName>
</protein>
<proteinExistence type="predicted"/>
<reference evidence="1 2" key="1">
    <citation type="journal article" date="2018" name="Front. Plant Sci.">
        <title>Red Clover (Trifolium pratense) and Zigzag Clover (T. medium) - A Picture of Genomic Similarities and Differences.</title>
        <authorList>
            <person name="Dluhosova J."/>
            <person name="Istvanek J."/>
            <person name="Nedelnik J."/>
            <person name="Repkova J."/>
        </authorList>
    </citation>
    <scope>NUCLEOTIDE SEQUENCE [LARGE SCALE GENOMIC DNA]</scope>
    <source>
        <strain evidence="2">cv. 10/8</strain>
        <tissue evidence="1">Leaf</tissue>
    </source>
</reference>
<dbReference type="Proteomes" id="UP000265520">
    <property type="component" value="Unassembled WGS sequence"/>
</dbReference>
<organism evidence="1 2">
    <name type="scientific">Trifolium medium</name>
    <dbReference type="NCBI Taxonomy" id="97028"/>
    <lineage>
        <taxon>Eukaryota</taxon>
        <taxon>Viridiplantae</taxon>
        <taxon>Streptophyta</taxon>
        <taxon>Embryophyta</taxon>
        <taxon>Tracheophyta</taxon>
        <taxon>Spermatophyta</taxon>
        <taxon>Magnoliopsida</taxon>
        <taxon>eudicotyledons</taxon>
        <taxon>Gunneridae</taxon>
        <taxon>Pentapetalae</taxon>
        <taxon>rosids</taxon>
        <taxon>fabids</taxon>
        <taxon>Fabales</taxon>
        <taxon>Fabaceae</taxon>
        <taxon>Papilionoideae</taxon>
        <taxon>50 kb inversion clade</taxon>
        <taxon>NPAAA clade</taxon>
        <taxon>Hologalegina</taxon>
        <taxon>IRL clade</taxon>
        <taxon>Trifolieae</taxon>
        <taxon>Trifolium</taxon>
    </lineage>
</organism>
<keyword evidence="2" id="KW-1185">Reference proteome</keyword>
<evidence type="ECO:0000313" key="1">
    <source>
        <dbReference type="EMBL" id="MCI34266.1"/>
    </source>
</evidence>
<sequence>FALVKDELEGWPLEKRIVIKDFVGRPGTFWLKYSGGERPTKIRLGDFKPVARAWGEWVVRNISPMGNWSEYQL</sequence>
<dbReference type="EMBL" id="LXQA010212138">
    <property type="protein sequence ID" value="MCI34266.1"/>
    <property type="molecule type" value="Genomic_DNA"/>
</dbReference>
<comment type="caution">
    <text evidence="1">The sequence shown here is derived from an EMBL/GenBank/DDBJ whole genome shotgun (WGS) entry which is preliminary data.</text>
</comment>
<evidence type="ECO:0000313" key="2">
    <source>
        <dbReference type="Proteomes" id="UP000265520"/>
    </source>
</evidence>
<name>A0A392REK5_9FABA</name>